<dbReference type="EMBL" id="JAAMPC010000013">
    <property type="protein sequence ID" value="KAG2269603.1"/>
    <property type="molecule type" value="Genomic_DNA"/>
</dbReference>
<feature type="compositionally biased region" description="Basic and acidic residues" evidence="1">
    <location>
        <begin position="75"/>
        <end position="88"/>
    </location>
</feature>
<organism evidence="2 3">
    <name type="scientific">Brassica carinata</name>
    <name type="common">Ethiopian mustard</name>
    <name type="synonym">Abyssinian cabbage</name>
    <dbReference type="NCBI Taxonomy" id="52824"/>
    <lineage>
        <taxon>Eukaryota</taxon>
        <taxon>Viridiplantae</taxon>
        <taxon>Streptophyta</taxon>
        <taxon>Embryophyta</taxon>
        <taxon>Tracheophyta</taxon>
        <taxon>Spermatophyta</taxon>
        <taxon>Magnoliopsida</taxon>
        <taxon>eudicotyledons</taxon>
        <taxon>Gunneridae</taxon>
        <taxon>Pentapetalae</taxon>
        <taxon>rosids</taxon>
        <taxon>malvids</taxon>
        <taxon>Brassicales</taxon>
        <taxon>Brassicaceae</taxon>
        <taxon>Brassiceae</taxon>
        <taxon>Brassica</taxon>
    </lineage>
</organism>
<proteinExistence type="predicted"/>
<evidence type="ECO:0000256" key="1">
    <source>
        <dbReference type="SAM" id="MobiDB-lite"/>
    </source>
</evidence>
<evidence type="ECO:0000313" key="2">
    <source>
        <dbReference type="EMBL" id="KAG2269603.1"/>
    </source>
</evidence>
<evidence type="ECO:0000313" key="3">
    <source>
        <dbReference type="Proteomes" id="UP000886595"/>
    </source>
</evidence>
<protein>
    <submittedName>
        <fullName evidence="2">Uncharacterized protein</fullName>
    </submittedName>
</protein>
<name>A0A8X7QGY0_BRACI</name>
<feature type="region of interest" description="Disordered" evidence="1">
    <location>
        <begin position="67"/>
        <end position="110"/>
    </location>
</feature>
<reference evidence="2 3" key="1">
    <citation type="submission" date="2020-02" db="EMBL/GenBank/DDBJ databases">
        <authorList>
            <person name="Ma Q."/>
            <person name="Huang Y."/>
            <person name="Song X."/>
            <person name="Pei D."/>
        </authorList>
    </citation>
    <scope>NUCLEOTIDE SEQUENCE [LARGE SCALE GENOMIC DNA]</scope>
    <source>
        <strain evidence="2">Sxm20200214</strain>
        <tissue evidence="2">Leaf</tissue>
    </source>
</reference>
<keyword evidence="3" id="KW-1185">Reference proteome</keyword>
<dbReference type="OrthoDB" id="1847590at2759"/>
<feature type="compositionally biased region" description="Basic and acidic residues" evidence="1">
    <location>
        <begin position="100"/>
        <end position="110"/>
    </location>
</feature>
<accession>A0A8X7QGY0</accession>
<sequence>MLRNNDISVAELTSEKLIFDSRNRFKRGPSVVRPIERSRRRGTFSRKLGKLKTWVVVVVLIRKGTSHSAGVKPMRMHEETSSRRKTDEDVQEGAVPAYLLDRENTSRTKH</sequence>
<dbReference type="Proteomes" id="UP000886595">
    <property type="component" value="Unassembled WGS sequence"/>
</dbReference>
<dbReference type="AlphaFoldDB" id="A0A8X7QGY0"/>
<gene>
    <name evidence="2" type="ORF">Bca52824_064158</name>
</gene>
<comment type="caution">
    <text evidence="2">The sequence shown here is derived from an EMBL/GenBank/DDBJ whole genome shotgun (WGS) entry which is preliminary data.</text>
</comment>